<comment type="function">
    <text evidence="2">Essential for vacuolar protein sorting. Required for vacuole biogenesis, stability and to maintain vacuole morphology.</text>
</comment>
<dbReference type="Gene3D" id="1.10.150.780">
    <property type="entry name" value="Vps16, C-terminal region"/>
    <property type="match status" value="1"/>
</dbReference>
<dbReference type="InterPro" id="IPR016534">
    <property type="entry name" value="VPS16"/>
</dbReference>
<evidence type="ECO:0000259" key="4">
    <source>
        <dbReference type="Pfam" id="PF04841"/>
    </source>
</evidence>
<proteinExistence type="inferred from homology"/>
<dbReference type="PANTHER" id="PTHR12811:SF0">
    <property type="entry name" value="VACUOLAR PROTEIN SORTING-ASSOCIATED PROTEIN 16 HOMOLOG"/>
    <property type="match status" value="1"/>
</dbReference>
<feature type="domain" description="Vps16 C-terminal" evidence="3">
    <location>
        <begin position="552"/>
        <end position="876"/>
    </location>
</feature>
<evidence type="ECO:0000259" key="3">
    <source>
        <dbReference type="Pfam" id="PF04840"/>
    </source>
</evidence>
<dbReference type="GO" id="GO:0003779">
    <property type="term" value="F:actin binding"/>
    <property type="evidence" value="ECO:0007669"/>
    <property type="project" value="TreeGrafter"/>
</dbReference>
<reference evidence="5" key="1">
    <citation type="submission" date="2022-12" db="EMBL/GenBank/DDBJ databases">
        <authorList>
            <person name="Brejova B."/>
        </authorList>
    </citation>
    <scope>NUCLEOTIDE SEQUENCE</scope>
</reference>
<protein>
    <recommendedName>
        <fullName evidence="2">Probable vacuolar protein sorting-associated protein 16 homolog</fullName>
    </recommendedName>
</protein>
<evidence type="ECO:0000256" key="1">
    <source>
        <dbReference type="ARBA" id="ARBA00009250"/>
    </source>
</evidence>
<dbReference type="GO" id="GO:0016197">
    <property type="term" value="P:endosomal transport"/>
    <property type="evidence" value="ECO:0007669"/>
    <property type="project" value="TreeGrafter"/>
</dbReference>
<keyword evidence="2" id="KW-0653">Protein transport</keyword>
<comment type="similarity">
    <text evidence="1 2">Belongs to the VPS16 family.</text>
</comment>
<feature type="domain" description="Vps16 N-terminal" evidence="4">
    <location>
        <begin position="5"/>
        <end position="121"/>
    </location>
</feature>
<gene>
    <name evidence="5" type="ORF">CANVERA_P2037</name>
</gene>
<dbReference type="GO" id="GO:0006886">
    <property type="term" value="P:intracellular protein transport"/>
    <property type="evidence" value="ECO:0007669"/>
    <property type="project" value="InterPro"/>
</dbReference>
<feature type="domain" description="Vps16 N-terminal" evidence="4">
    <location>
        <begin position="239"/>
        <end position="445"/>
    </location>
</feature>
<dbReference type="GO" id="GO:0030897">
    <property type="term" value="C:HOPS complex"/>
    <property type="evidence" value="ECO:0007669"/>
    <property type="project" value="TreeGrafter"/>
</dbReference>
<evidence type="ECO:0000256" key="2">
    <source>
        <dbReference type="PIRNR" id="PIRNR007949"/>
    </source>
</evidence>
<dbReference type="GO" id="GO:0005768">
    <property type="term" value="C:endosome"/>
    <property type="evidence" value="ECO:0007669"/>
    <property type="project" value="TreeGrafter"/>
</dbReference>
<organism evidence="5 6">
    <name type="scientific">Candida verbasci</name>
    <dbReference type="NCBI Taxonomy" id="1227364"/>
    <lineage>
        <taxon>Eukaryota</taxon>
        <taxon>Fungi</taxon>
        <taxon>Dikarya</taxon>
        <taxon>Ascomycota</taxon>
        <taxon>Saccharomycotina</taxon>
        <taxon>Pichiomycetes</taxon>
        <taxon>Debaryomycetaceae</taxon>
        <taxon>Candida/Lodderomyces clade</taxon>
        <taxon>Candida</taxon>
    </lineage>
</organism>
<dbReference type="AlphaFoldDB" id="A0A9W4XCS5"/>
<dbReference type="Pfam" id="PF04840">
    <property type="entry name" value="Vps16_C"/>
    <property type="match status" value="1"/>
</dbReference>
<dbReference type="InterPro" id="IPR006926">
    <property type="entry name" value="Vps16_N"/>
</dbReference>
<dbReference type="Pfam" id="PF04841">
    <property type="entry name" value="Vps16_N"/>
    <property type="match status" value="2"/>
</dbReference>
<name>A0A9W4XCS5_9ASCO</name>
<evidence type="ECO:0000313" key="5">
    <source>
        <dbReference type="EMBL" id="CAI5757523.1"/>
    </source>
</evidence>
<sequence length="893" mass="103911">MPPNPSFNWSKLQNVYYNIRILNDELKWNIDNIYNNYQIALSPNSTLIALASKSNNGHPNLIEIYSTSGIKISSIIYNSSNTDYINTFLFKEEDLVVILNNGKYRYYDDLMGNFNEFNFLDGLNFMTNIKTEAKEDVNSRLITNLENNETEEIINIIEVKIFQQFMFIRLENKLIITDLDNYVNYEIPLGGYSSVDITTFTISESQINFTYKNTIITIKIDLLLNSYEFIDQELTDGPFNKISISPNGKLISLQQQKKIFVISSKYDQVLLEYDCSNESSLPYQIEWCGNDAIILSFKDEIKLIGPSQQSISFFYDIEDEEEFDLNNLLTTNLDYTIPILQTCSDGLRIITSNKIQILSRVSDKFVDMYQIGSTEPSSLLVDCIDKFQTNASKSNANISLLQNENLLLKAIDDCLDVALEEFNVIWQKRSLKAVSFGKIYYNDVFDSDKYLNVLNSVKVLNQLRSPEIGLFLTYNEILEIGWENVIKMLLRRNQHALAIKIIEILKLSNVKPLVYIHWCCYKIRKEMNMSDEELYKIIYERLTSMTKGKNLISVEAICDIADEEGRTNLCKLLINLEPNIIEKILKYIEFDNLELALIKSFQFGDFDLMISILYYLQNKLSISQFFKILNQNEIIESSEINEILPISGELLGSNWSKTLGKSSEYLEKFLKHEDKSDELIYLRLNNFWTSENSDYYNRYKELLTKYANKSKIKRIQRSFSRELQVLDLQKKMNEIYQTESFYNETSLVNILIKLIKMNQIKTCQKVIKEFNISQEKLWFLILNTYSTLEEFDRLYEFAFGSMDSITGKSPIGFEPFVDSGFKNGAPKSHISTYINNSTKYKYGEKVNLFIKNDDFEGAANEAFKNKDIEILKHLEKLNPVDRLVKSYIQKLGY</sequence>
<dbReference type="PANTHER" id="PTHR12811">
    <property type="entry name" value="VACUOLAR PROTEIN SORTING VPS16"/>
    <property type="match status" value="1"/>
</dbReference>
<dbReference type="InterPro" id="IPR006925">
    <property type="entry name" value="Vps16_C"/>
</dbReference>
<accession>A0A9W4XCS5</accession>
<dbReference type="OrthoDB" id="1792at2759"/>
<dbReference type="GO" id="GO:0042144">
    <property type="term" value="P:vacuole fusion, non-autophagic"/>
    <property type="evidence" value="ECO:0007669"/>
    <property type="project" value="TreeGrafter"/>
</dbReference>
<evidence type="ECO:0000313" key="6">
    <source>
        <dbReference type="Proteomes" id="UP001152885"/>
    </source>
</evidence>
<keyword evidence="6" id="KW-1185">Reference proteome</keyword>
<keyword evidence="2" id="KW-0813">Transport</keyword>
<comment type="caution">
    <text evidence="5">The sequence shown here is derived from an EMBL/GenBank/DDBJ whole genome shotgun (WGS) entry which is preliminary data.</text>
</comment>
<dbReference type="Proteomes" id="UP001152885">
    <property type="component" value="Unassembled WGS sequence"/>
</dbReference>
<dbReference type="InterPro" id="IPR038132">
    <property type="entry name" value="Vps16_C_sf"/>
</dbReference>
<dbReference type="PIRSF" id="PIRSF007949">
    <property type="entry name" value="VPS16"/>
    <property type="match status" value="1"/>
</dbReference>
<dbReference type="EMBL" id="CANTUO010000002">
    <property type="protein sequence ID" value="CAI5757523.1"/>
    <property type="molecule type" value="Genomic_DNA"/>
</dbReference>